<accession>A0A1T1AV32</accession>
<organism evidence="2 3">
    <name type="scientific">Rhodoferax fermentans</name>
    <dbReference type="NCBI Taxonomy" id="28066"/>
    <lineage>
        <taxon>Bacteria</taxon>
        <taxon>Pseudomonadati</taxon>
        <taxon>Pseudomonadota</taxon>
        <taxon>Betaproteobacteria</taxon>
        <taxon>Burkholderiales</taxon>
        <taxon>Comamonadaceae</taxon>
        <taxon>Rhodoferax</taxon>
    </lineage>
</organism>
<name>A0A1T1AV32_RHOFE</name>
<dbReference type="AlphaFoldDB" id="A0A1T1AV32"/>
<dbReference type="GO" id="GO:0008641">
    <property type="term" value="F:ubiquitin-like modifier activating enzyme activity"/>
    <property type="evidence" value="ECO:0007669"/>
    <property type="project" value="InterPro"/>
</dbReference>
<feature type="domain" description="THIF-type NAD/FAD binding fold" evidence="1">
    <location>
        <begin position="13"/>
        <end position="240"/>
    </location>
</feature>
<reference evidence="2 3" key="1">
    <citation type="submission" date="2017-01" db="EMBL/GenBank/DDBJ databases">
        <title>Genome sequencing of Rhodoferax fermentans JCM 7819.</title>
        <authorList>
            <person name="Kim Y.J."/>
            <person name="Farh M.E.-A."/>
            <person name="Yang D.-C."/>
        </authorList>
    </citation>
    <scope>NUCLEOTIDE SEQUENCE [LARGE SCALE GENOMIC DNA]</scope>
    <source>
        <strain evidence="2 3">JCM 7819</strain>
    </source>
</reference>
<dbReference type="RefSeq" id="WP_078365827.1">
    <property type="nucleotide sequence ID" value="NZ_MTJN01000002.1"/>
</dbReference>
<dbReference type="EMBL" id="MTJN01000002">
    <property type="protein sequence ID" value="OOV07962.1"/>
    <property type="molecule type" value="Genomic_DNA"/>
</dbReference>
<dbReference type="GO" id="GO:0061503">
    <property type="term" value="F:tRNA threonylcarbamoyladenosine dehydratase"/>
    <property type="evidence" value="ECO:0007669"/>
    <property type="project" value="TreeGrafter"/>
</dbReference>
<dbReference type="InterPro" id="IPR035985">
    <property type="entry name" value="Ubiquitin-activating_enz"/>
</dbReference>
<dbReference type="InterPro" id="IPR045886">
    <property type="entry name" value="ThiF/MoeB/HesA"/>
</dbReference>
<dbReference type="PANTHER" id="PTHR43267">
    <property type="entry name" value="TRNA THREONYLCARBAMOYLADENOSINE DEHYDRATASE"/>
    <property type="match status" value="1"/>
</dbReference>
<dbReference type="STRING" id="28066.RF819_15645"/>
<dbReference type="InterPro" id="IPR000594">
    <property type="entry name" value="ThiF_NAD_FAD-bd"/>
</dbReference>
<dbReference type="CDD" id="cd00755">
    <property type="entry name" value="YgdL_like"/>
    <property type="match status" value="1"/>
</dbReference>
<dbReference type="Pfam" id="PF00899">
    <property type="entry name" value="ThiF"/>
    <property type="match status" value="1"/>
</dbReference>
<dbReference type="Proteomes" id="UP000190750">
    <property type="component" value="Unassembled WGS sequence"/>
</dbReference>
<sequence>MVEDRRFAGLDRLFGVSGAQKVRQSHVAVVGVGGVGSWAAESLARSGVGRLTLIDLDHVAESNINRQIHATEASLGQAKVMAMRDRIHTFFPDCQVNCIDEFATPANWPQLLPAGVDAVIDACDQWHVKTVMANWAIKQRAIFVASGAAGGKRHAHLTSMDDLSQVTHDPLLSKVRYQLRKNHGAARDAKKIGLACVFSREPVAPPDASCGIVGDGSLNCHGFGSLVTVTATFGQCAAGYVLNKLADT</sequence>
<dbReference type="GO" id="GO:0061504">
    <property type="term" value="P:cyclic threonylcarbamoyladenosine biosynthetic process"/>
    <property type="evidence" value="ECO:0007669"/>
    <property type="project" value="TreeGrafter"/>
</dbReference>
<dbReference type="PANTHER" id="PTHR43267:SF1">
    <property type="entry name" value="TRNA THREONYLCARBAMOYLADENOSINE DEHYDRATASE"/>
    <property type="match status" value="1"/>
</dbReference>
<keyword evidence="3" id="KW-1185">Reference proteome</keyword>
<evidence type="ECO:0000313" key="3">
    <source>
        <dbReference type="Proteomes" id="UP000190750"/>
    </source>
</evidence>
<evidence type="ECO:0000259" key="1">
    <source>
        <dbReference type="Pfam" id="PF00899"/>
    </source>
</evidence>
<dbReference type="Gene3D" id="3.40.50.720">
    <property type="entry name" value="NAD(P)-binding Rossmann-like Domain"/>
    <property type="match status" value="1"/>
</dbReference>
<evidence type="ECO:0000313" key="2">
    <source>
        <dbReference type="EMBL" id="OOV07962.1"/>
    </source>
</evidence>
<protein>
    <submittedName>
        <fullName evidence="2">tRNA threonylcarbamoyladenosine dehydratase</fullName>
    </submittedName>
</protein>
<proteinExistence type="predicted"/>
<dbReference type="OrthoDB" id="9804150at2"/>
<comment type="caution">
    <text evidence="2">The sequence shown here is derived from an EMBL/GenBank/DDBJ whole genome shotgun (WGS) entry which is preliminary data.</text>
</comment>
<dbReference type="SUPFAM" id="SSF69572">
    <property type="entry name" value="Activating enzymes of the ubiquitin-like proteins"/>
    <property type="match status" value="1"/>
</dbReference>
<gene>
    <name evidence="2" type="ORF">RF819_15645</name>
</gene>